<dbReference type="InterPro" id="IPR001567">
    <property type="entry name" value="Pept_M3A_M3B_dom"/>
</dbReference>
<keyword evidence="11" id="KW-1185">Reference proteome</keyword>
<keyword evidence="3 6" id="KW-0378">Hydrolase</keyword>
<dbReference type="EMBL" id="SORI01000032">
    <property type="protein sequence ID" value="TDY53167.1"/>
    <property type="molecule type" value="Genomic_DNA"/>
</dbReference>
<comment type="caution">
    <text evidence="10">The sequence shown here is derived from an EMBL/GenBank/DDBJ whole genome shotgun (WGS) entry which is preliminary data.</text>
</comment>
<name>A0A4R8LXT5_9BACT</name>
<dbReference type="OrthoDB" id="9766487at2"/>
<keyword evidence="5 6" id="KW-0482">Metalloprotease</keyword>
<keyword evidence="1 6" id="KW-0645">Protease</keyword>
<evidence type="ECO:0000256" key="3">
    <source>
        <dbReference type="ARBA" id="ARBA00022801"/>
    </source>
</evidence>
<dbReference type="Pfam" id="PF08439">
    <property type="entry name" value="Peptidase_M3_N"/>
    <property type="match status" value="1"/>
</dbReference>
<gene>
    <name evidence="10" type="ORF">C8D99_13215</name>
</gene>
<dbReference type="NCBIfam" id="TIGR00181">
    <property type="entry name" value="pepF"/>
    <property type="match status" value="1"/>
</dbReference>
<feature type="domain" description="Peptidase M3A/M3B catalytic" evidence="8">
    <location>
        <begin position="221"/>
        <end position="599"/>
    </location>
</feature>
<evidence type="ECO:0000256" key="4">
    <source>
        <dbReference type="ARBA" id="ARBA00022833"/>
    </source>
</evidence>
<comment type="function">
    <text evidence="6">Has oligopeptidase activity and degrades a variety of small bioactive peptides.</text>
</comment>
<dbReference type="InterPro" id="IPR004438">
    <property type="entry name" value="Peptidase_M3B"/>
</dbReference>
<dbReference type="RefSeq" id="WP_133959174.1">
    <property type="nucleotide sequence ID" value="NZ_SORI01000032.1"/>
</dbReference>
<dbReference type="SUPFAM" id="SSF55486">
    <property type="entry name" value="Metalloproteases ('zincins'), catalytic domain"/>
    <property type="match status" value="1"/>
</dbReference>
<evidence type="ECO:0000259" key="8">
    <source>
        <dbReference type="Pfam" id="PF01432"/>
    </source>
</evidence>
<protein>
    <recommendedName>
        <fullName evidence="6">Oligopeptidase F</fullName>
        <ecNumber evidence="6">3.4.24.-</ecNumber>
    </recommendedName>
</protein>
<evidence type="ECO:0000259" key="9">
    <source>
        <dbReference type="Pfam" id="PF08439"/>
    </source>
</evidence>
<dbReference type="GO" id="GO:0004222">
    <property type="term" value="F:metalloendopeptidase activity"/>
    <property type="evidence" value="ECO:0007669"/>
    <property type="project" value="UniProtKB-UniRule"/>
</dbReference>
<organism evidence="10 11">
    <name type="scientific">Aminivibrio pyruvatiphilus</name>
    <dbReference type="NCBI Taxonomy" id="1005740"/>
    <lineage>
        <taxon>Bacteria</taxon>
        <taxon>Thermotogati</taxon>
        <taxon>Synergistota</taxon>
        <taxon>Synergistia</taxon>
        <taxon>Synergistales</taxon>
        <taxon>Aminobacteriaceae</taxon>
        <taxon>Aminivibrio</taxon>
    </lineage>
</organism>
<evidence type="ECO:0000256" key="5">
    <source>
        <dbReference type="ARBA" id="ARBA00023049"/>
    </source>
</evidence>
<dbReference type="InterPro" id="IPR042088">
    <property type="entry name" value="OligoPept_F_C"/>
</dbReference>
<keyword evidence="2 6" id="KW-0479">Metal-binding</keyword>
<dbReference type="GO" id="GO:0046872">
    <property type="term" value="F:metal ion binding"/>
    <property type="evidence" value="ECO:0007669"/>
    <property type="project" value="UniProtKB-UniRule"/>
</dbReference>
<dbReference type="GO" id="GO:0006508">
    <property type="term" value="P:proteolysis"/>
    <property type="evidence" value="ECO:0007669"/>
    <property type="project" value="UniProtKB-KW"/>
</dbReference>
<sequence length="617" mass="69437">MSHCRPYSGTFTGEAGPSGRIPPRSEIPQEYTWNLEAVFPSADEWEESFLLLGGEMERLGGYCGRLFESPETLLEFLKLEEAASERLGKLYAYAVMKSHEDTADAARQARADRAGTLLAAYGAALSFYRPEVLAAGQEKVNGAIEGCSALGKYRHHFDDLLRTAGHVLGLQEEEILARSGEIARTPENAFSLLTNADLTFPVILDEAGRETELSEERYYLLSRSKDRRVRKDAFEGLFTTYGKYRNTLAALYSGSVKSDLFYSRARKYPSALEASLHGDNISPSVYSMVVDTVNRNLDALHGYMALRKKALGLEELRMYDLNVPLADEPETRILYGKAVEMVTDGLAPLGAEYLDVLKKGFSSRWIDVFENQGKRKGAYSWGSYGTHPYMLLNYNGTLRDVFTIAHEAGHSLHTWFSHAGQPQVYADYTIFLAEVASTTNEALLLESLLEKAPKEEKIFLLNHYLDQVRTTVYRQTMFAEFERETHSLAEKGEALTAELLCALWKELNERYHGPEMVLDDALSVEWARIPHFYSAFYVYKYVTGFAAAGCLSSNILRGGEEERRRYIRFLSRGSSAYSLDILREAGVDMTSPVPLEQTLRSFREKTALLEELLEQGS</sequence>
<comment type="cofactor">
    <cofactor evidence="6">
        <name>Zn(2+)</name>
        <dbReference type="ChEBI" id="CHEBI:29105"/>
    </cofactor>
    <text evidence="6">Binds 1 zinc ion.</text>
</comment>
<dbReference type="AlphaFoldDB" id="A0A4R8LXT5"/>
<feature type="domain" description="Oligopeptidase F N-terminal" evidence="9">
    <location>
        <begin position="131"/>
        <end position="200"/>
    </location>
</feature>
<evidence type="ECO:0000256" key="6">
    <source>
        <dbReference type="RuleBase" id="RU368091"/>
    </source>
</evidence>
<evidence type="ECO:0000256" key="2">
    <source>
        <dbReference type="ARBA" id="ARBA00022723"/>
    </source>
</evidence>
<dbReference type="Gene3D" id="1.10.1370.20">
    <property type="entry name" value="Oligoendopeptidase f, C-terminal domain"/>
    <property type="match status" value="1"/>
</dbReference>
<dbReference type="EC" id="3.4.24.-" evidence="6"/>
<evidence type="ECO:0000256" key="1">
    <source>
        <dbReference type="ARBA" id="ARBA00022670"/>
    </source>
</evidence>
<feature type="region of interest" description="Disordered" evidence="7">
    <location>
        <begin position="1"/>
        <end position="25"/>
    </location>
</feature>
<dbReference type="Pfam" id="PF01432">
    <property type="entry name" value="Peptidase_M3"/>
    <property type="match status" value="1"/>
</dbReference>
<proteinExistence type="inferred from homology"/>
<dbReference type="Gene3D" id="1.10.287.830">
    <property type="entry name" value="putative peptidase helix hairpin domain like"/>
    <property type="match status" value="1"/>
</dbReference>
<dbReference type="InterPro" id="IPR013647">
    <property type="entry name" value="OligopepF_N_dom"/>
</dbReference>
<reference evidence="10 11" key="1">
    <citation type="submission" date="2019-03" db="EMBL/GenBank/DDBJ databases">
        <title>Genomic Encyclopedia of Type Strains, Phase IV (KMG-IV): sequencing the most valuable type-strain genomes for metagenomic binning, comparative biology and taxonomic classification.</title>
        <authorList>
            <person name="Goeker M."/>
        </authorList>
    </citation>
    <scope>NUCLEOTIDE SEQUENCE [LARGE SCALE GENOMIC DNA]</scope>
    <source>
        <strain evidence="10 11">DSM 25964</strain>
    </source>
</reference>
<dbReference type="Proteomes" id="UP000295066">
    <property type="component" value="Unassembled WGS sequence"/>
</dbReference>
<keyword evidence="4 6" id="KW-0862">Zinc</keyword>
<dbReference type="CDD" id="cd09608">
    <property type="entry name" value="M3B_PepF"/>
    <property type="match status" value="1"/>
</dbReference>
<dbReference type="Gene3D" id="1.20.140.70">
    <property type="entry name" value="Oligopeptidase f, N-terminal domain"/>
    <property type="match status" value="1"/>
</dbReference>
<comment type="similarity">
    <text evidence="6">Belongs to the peptidase M3B family.</text>
</comment>
<accession>A0A4R8LXT5</accession>
<evidence type="ECO:0000313" key="11">
    <source>
        <dbReference type="Proteomes" id="UP000295066"/>
    </source>
</evidence>
<evidence type="ECO:0000256" key="7">
    <source>
        <dbReference type="SAM" id="MobiDB-lite"/>
    </source>
</evidence>
<evidence type="ECO:0000313" key="10">
    <source>
        <dbReference type="EMBL" id="TDY53167.1"/>
    </source>
</evidence>